<comment type="caution">
    <text evidence="2">The sequence shown here is derived from an EMBL/GenBank/DDBJ whole genome shotgun (WGS) entry which is preliminary data.</text>
</comment>
<evidence type="ECO:0000313" key="1">
    <source>
        <dbReference type="EMBL" id="MBB6565110.1"/>
    </source>
</evidence>
<evidence type="ECO:0000313" key="3">
    <source>
        <dbReference type="Proteomes" id="UP000534306"/>
    </source>
</evidence>
<reference evidence="2 3" key="1">
    <citation type="submission" date="2020-05" db="EMBL/GenBank/DDBJ databases">
        <title>Genome sequence of Kribbella sandramycini ATCC 39419.</title>
        <authorList>
            <person name="Maclea K.S."/>
            <person name="Fair J.L."/>
        </authorList>
    </citation>
    <scope>NUCLEOTIDE SEQUENCE [LARGE SCALE GENOMIC DNA]</scope>
    <source>
        <strain evidence="2 3">ATCC 39419</strain>
    </source>
</reference>
<dbReference type="EMBL" id="JACHKF010000001">
    <property type="protein sequence ID" value="MBB6565110.1"/>
    <property type="molecule type" value="Genomic_DNA"/>
</dbReference>
<dbReference type="RefSeq" id="WP_171673895.1">
    <property type="nucleotide sequence ID" value="NZ_BAAAGT010000001.1"/>
</dbReference>
<protein>
    <submittedName>
        <fullName evidence="2">Uncharacterized protein</fullName>
    </submittedName>
</protein>
<sequence length="228" mass="24619">MARTWTRRALLGSGLVVLTGVGGAGGYGVGIYLDNDATTVSDAADPVALPKGSRASAPAKRVVPDTTKALSADSLNYKTREFVVTEAVKSAVRVRVPSNWSYTLPEPKVGRFTDPTGRRYIRIGAGFALDRSPEQRMATKMSDLNSVPADQMLTIKSSDVDPQTKSATLVYTFVPENVVRHVIVRWVANGNGDCMFELAVTGLPQDRVALEAILKQAEESAYREDSDL</sequence>
<gene>
    <name evidence="1" type="ORF">HNR71_000747</name>
    <name evidence="2" type="ORF">HPO96_14125</name>
</gene>
<evidence type="ECO:0000313" key="2">
    <source>
        <dbReference type="EMBL" id="NOL41380.1"/>
    </source>
</evidence>
<dbReference type="Proteomes" id="UP000553957">
    <property type="component" value="Unassembled WGS sequence"/>
</dbReference>
<dbReference type="AlphaFoldDB" id="A0A7Y4KZ76"/>
<keyword evidence="3" id="KW-1185">Reference proteome</keyword>
<accession>A0A7Y4KZ76</accession>
<dbReference type="Proteomes" id="UP000534306">
    <property type="component" value="Unassembled WGS sequence"/>
</dbReference>
<proteinExistence type="predicted"/>
<organism evidence="2 3">
    <name type="scientific">Kribbella sandramycini</name>
    <dbReference type="NCBI Taxonomy" id="60450"/>
    <lineage>
        <taxon>Bacteria</taxon>
        <taxon>Bacillati</taxon>
        <taxon>Actinomycetota</taxon>
        <taxon>Actinomycetes</taxon>
        <taxon>Propionibacteriales</taxon>
        <taxon>Kribbellaceae</taxon>
        <taxon>Kribbella</taxon>
    </lineage>
</organism>
<evidence type="ECO:0000313" key="4">
    <source>
        <dbReference type="Proteomes" id="UP000553957"/>
    </source>
</evidence>
<dbReference type="EMBL" id="JABJRC010000003">
    <property type="protein sequence ID" value="NOL41380.1"/>
    <property type="molecule type" value="Genomic_DNA"/>
</dbReference>
<name>A0A7Y4KZ76_9ACTN</name>
<reference evidence="1 4" key="2">
    <citation type="submission" date="2020-08" db="EMBL/GenBank/DDBJ databases">
        <title>Sequencing the genomes of 1000 actinobacteria strains.</title>
        <authorList>
            <person name="Klenk H.-P."/>
        </authorList>
    </citation>
    <scope>NUCLEOTIDE SEQUENCE [LARGE SCALE GENOMIC DNA]</scope>
    <source>
        <strain evidence="1 4">DSM 15626</strain>
    </source>
</reference>